<proteinExistence type="inferred from homology"/>
<dbReference type="GO" id="GO:0046872">
    <property type="term" value="F:metal ion binding"/>
    <property type="evidence" value="ECO:0007669"/>
    <property type="project" value="UniProtKB-KW"/>
</dbReference>
<keyword evidence="7" id="KW-0503">Monooxygenase</keyword>
<dbReference type="InterPro" id="IPR011566">
    <property type="entry name" value="Ubq_synth_Coq7"/>
</dbReference>
<keyword evidence="5" id="KW-0560">Oxidoreductase</keyword>
<feature type="compositionally biased region" description="Low complexity" evidence="9">
    <location>
        <begin position="9"/>
        <end position="20"/>
    </location>
</feature>
<dbReference type="HAMAP" id="MF_01658">
    <property type="entry name" value="COQ7"/>
    <property type="match status" value="1"/>
</dbReference>
<dbReference type="GO" id="GO:0004497">
    <property type="term" value="F:monooxygenase activity"/>
    <property type="evidence" value="ECO:0007669"/>
    <property type="project" value="UniProtKB-KW"/>
</dbReference>
<comment type="pathway">
    <text evidence="1">Cofactor biosynthesis; ubiquinone biosynthesis.</text>
</comment>
<dbReference type="InterPro" id="IPR009078">
    <property type="entry name" value="Ferritin-like_SF"/>
</dbReference>
<dbReference type="CDD" id="cd01042">
    <property type="entry name" value="DMQH"/>
    <property type="match status" value="1"/>
</dbReference>
<feature type="region of interest" description="Disordered" evidence="9">
    <location>
        <begin position="40"/>
        <end position="61"/>
    </location>
</feature>
<keyword evidence="2" id="KW-1003">Cell membrane</keyword>
<dbReference type="PANTHER" id="PTHR11237">
    <property type="entry name" value="COENZYME Q10 BIOSYNTHESIS PROTEIN 7"/>
    <property type="match status" value="1"/>
</dbReference>
<evidence type="ECO:0000256" key="3">
    <source>
        <dbReference type="ARBA" id="ARBA00022688"/>
    </source>
</evidence>
<protein>
    <submittedName>
        <fullName evidence="10">Putative Ubiquinone biosynthesis protein COQ7-like</fullName>
    </submittedName>
</protein>
<feature type="region of interest" description="Disordered" evidence="9">
    <location>
        <begin position="1"/>
        <end position="21"/>
    </location>
</feature>
<dbReference type="EMBL" id="CABM01000064">
    <property type="protein sequence ID" value="CBH98955.1"/>
    <property type="molecule type" value="Genomic_DNA"/>
</dbReference>
<name>E6PVJ8_9ZZZZ</name>
<evidence type="ECO:0000256" key="4">
    <source>
        <dbReference type="ARBA" id="ARBA00022723"/>
    </source>
</evidence>
<evidence type="ECO:0000256" key="7">
    <source>
        <dbReference type="ARBA" id="ARBA00023033"/>
    </source>
</evidence>
<dbReference type="Gene3D" id="1.20.1260.10">
    <property type="match status" value="1"/>
</dbReference>
<dbReference type="AlphaFoldDB" id="E6PVJ8"/>
<accession>E6PVJ8</accession>
<evidence type="ECO:0000313" key="10">
    <source>
        <dbReference type="EMBL" id="CBH98955.1"/>
    </source>
</evidence>
<keyword evidence="3" id="KW-0831">Ubiquinone biosynthesis</keyword>
<dbReference type="GO" id="GO:0006744">
    <property type="term" value="P:ubiquinone biosynthetic process"/>
    <property type="evidence" value="ECO:0007669"/>
    <property type="project" value="UniProtKB-KW"/>
</dbReference>
<sequence>MVTIHRAEPASSARSRASTRPGAVDRLLVAADNALKTLAGGLQPSRPMPAPPLARRAASQGAAMPLAERELSARLMRVNHVGEICAQALYQGQALAARDGQLRKHFLHASREEGDHLAWCAQRLRELDSRPSWLNPLWYAGAFGLGLLAGRVAGDKVSLGFVAETENQVEQHLASHLQRLPQADAESRAVVAQMQADEVEHARAADKLGAARLPAPVRWAMRGAAKVMTTTAQWV</sequence>
<evidence type="ECO:0000256" key="9">
    <source>
        <dbReference type="SAM" id="MobiDB-lite"/>
    </source>
</evidence>
<evidence type="ECO:0000256" key="5">
    <source>
        <dbReference type="ARBA" id="ARBA00023002"/>
    </source>
</evidence>
<gene>
    <name evidence="10" type="ORF">CARN2_0129</name>
</gene>
<keyword evidence="8" id="KW-0472">Membrane</keyword>
<reference evidence="10" key="1">
    <citation type="submission" date="2009-10" db="EMBL/GenBank/DDBJ databases">
        <title>Diversity of trophic interactions inside an arsenic-rich microbial ecosystem.</title>
        <authorList>
            <person name="Bertin P.N."/>
            <person name="Heinrich-Salmeron A."/>
            <person name="Pelletier E."/>
            <person name="Goulhen-Chollet F."/>
            <person name="Arsene-Ploetze F."/>
            <person name="Gallien S."/>
            <person name="Calteau A."/>
            <person name="Vallenet D."/>
            <person name="Casiot C."/>
            <person name="Chane-Woon-Ming B."/>
            <person name="Giloteaux L."/>
            <person name="Barakat M."/>
            <person name="Bonnefoy V."/>
            <person name="Bruneel O."/>
            <person name="Chandler M."/>
            <person name="Cleiss J."/>
            <person name="Duran R."/>
            <person name="Elbaz-Poulichet F."/>
            <person name="Fonknechten N."/>
            <person name="Lauga B."/>
            <person name="Mornico D."/>
            <person name="Ortet P."/>
            <person name="Schaeffer C."/>
            <person name="Siguier P."/>
            <person name="Alexander Thil Smith A."/>
            <person name="Van Dorsselaer A."/>
            <person name="Weissenbach J."/>
            <person name="Medigue C."/>
            <person name="Le Paslier D."/>
        </authorList>
    </citation>
    <scope>NUCLEOTIDE SEQUENCE</scope>
</reference>
<organism evidence="10">
    <name type="scientific">mine drainage metagenome</name>
    <dbReference type="NCBI Taxonomy" id="410659"/>
    <lineage>
        <taxon>unclassified sequences</taxon>
        <taxon>metagenomes</taxon>
        <taxon>ecological metagenomes</taxon>
    </lineage>
</organism>
<keyword evidence="4" id="KW-0479">Metal-binding</keyword>
<keyword evidence="10" id="KW-0830">Ubiquinone</keyword>
<keyword evidence="6" id="KW-0408">Iron</keyword>
<evidence type="ECO:0000256" key="8">
    <source>
        <dbReference type="ARBA" id="ARBA00023136"/>
    </source>
</evidence>
<evidence type="ECO:0000256" key="6">
    <source>
        <dbReference type="ARBA" id="ARBA00023004"/>
    </source>
</evidence>
<dbReference type="InterPro" id="IPR047809">
    <property type="entry name" value="COQ7_proteobact"/>
</dbReference>
<comment type="caution">
    <text evidence="10">The sequence shown here is derived from an EMBL/GenBank/DDBJ whole genome shotgun (WGS) entry which is preliminary data.</text>
</comment>
<dbReference type="NCBIfam" id="NF033656">
    <property type="entry name" value="DMQ_monoox_COQ7"/>
    <property type="match status" value="1"/>
</dbReference>
<evidence type="ECO:0000256" key="1">
    <source>
        <dbReference type="ARBA" id="ARBA00004749"/>
    </source>
</evidence>
<dbReference type="PANTHER" id="PTHR11237:SF4">
    <property type="entry name" value="5-DEMETHOXYUBIQUINONE HYDROXYLASE, MITOCHONDRIAL"/>
    <property type="match status" value="1"/>
</dbReference>
<evidence type="ECO:0000256" key="2">
    <source>
        <dbReference type="ARBA" id="ARBA00022475"/>
    </source>
</evidence>
<dbReference type="InterPro" id="IPR012347">
    <property type="entry name" value="Ferritin-like"/>
</dbReference>
<dbReference type="Pfam" id="PF03232">
    <property type="entry name" value="COQ7"/>
    <property type="match status" value="1"/>
</dbReference>
<dbReference type="SUPFAM" id="SSF47240">
    <property type="entry name" value="Ferritin-like"/>
    <property type="match status" value="1"/>
</dbReference>